<reference evidence="12 13" key="1">
    <citation type="submission" date="2020-11" db="EMBL/GenBank/DDBJ databases">
        <title>Kefir isolates.</title>
        <authorList>
            <person name="Marcisauskas S."/>
            <person name="Kim Y."/>
            <person name="Blasche S."/>
        </authorList>
    </citation>
    <scope>NUCLEOTIDE SEQUENCE [LARGE SCALE GENOMIC DNA]</scope>
    <source>
        <strain evidence="12 13">OG2</strain>
    </source>
</reference>
<keyword evidence="6" id="KW-0833">Ubl conjugation pathway</keyword>
<evidence type="ECO:0000256" key="7">
    <source>
        <dbReference type="ARBA" id="ARBA00022833"/>
    </source>
</evidence>
<dbReference type="GO" id="GO:0097602">
    <property type="term" value="F:cullin family protein binding"/>
    <property type="evidence" value="ECO:0007669"/>
    <property type="project" value="InterPro"/>
</dbReference>
<dbReference type="PROSITE" id="PS50089">
    <property type="entry name" value="ZF_RING_2"/>
    <property type="match status" value="1"/>
</dbReference>
<dbReference type="InterPro" id="IPR001841">
    <property type="entry name" value="Znf_RING"/>
</dbReference>
<protein>
    <recommendedName>
        <fullName evidence="1">Anaphase-promoting complex subunit 11</fullName>
    </recommendedName>
</protein>
<keyword evidence="2" id="KW-0132">Cell division</keyword>
<evidence type="ECO:0000256" key="4">
    <source>
        <dbReference type="ARBA" id="ARBA00022771"/>
    </source>
</evidence>
<dbReference type="GO" id="GO:0031145">
    <property type="term" value="P:anaphase-promoting complex-dependent catabolic process"/>
    <property type="evidence" value="ECO:0007669"/>
    <property type="project" value="InterPro"/>
</dbReference>
<keyword evidence="5" id="KW-0498">Mitosis</keyword>
<dbReference type="GO" id="GO:0005680">
    <property type="term" value="C:anaphase-promoting complex"/>
    <property type="evidence" value="ECO:0007669"/>
    <property type="project" value="InterPro"/>
</dbReference>
<dbReference type="GO" id="GO:0061630">
    <property type="term" value="F:ubiquitin protein ligase activity"/>
    <property type="evidence" value="ECO:0007669"/>
    <property type="project" value="InterPro"/>
</dbReference>
<evidence type="ECO:0000259" key="11">
    <source>
        <dbReference type="PROSITE" id="PS50089"/>
    </source>
</evidence>
<dbReference type="EMBL" id="PUHR01000058">
    <property type="protein sequence ID" value="KAG0668763.1"/>
    <property type="molecule type" value="Genomic_DNA"/>
</dbReference>
<keyword evidence="13" id="KW-1185">Reference proteome</keyword>
<keyword evidence="3" id="KW-0479">Metal-binding</keyword>
<dbReference type="GO" id="GO:0051301">
    <property type="term" value="P:cell division"/>
    <property type="evidence" value="ECO:0007669"/>
    <property type="project" value="UniProtKB-KW"/>
</dbReference>
<dbReference type="SUPFAM" id="SSF57850">
    <property type="entry name" value="RING/U-box"/>
    <property type="match status" value="1"/>
</dbReference>
<evidence type="ECO:0000256" key="8">
    <source>
        <dbReference type="ARBA" id="ARBA00023306"/>
    </source>
</evidence>
<name>A0A9P6WDC2_MAUEX</name>
<evidence type="ECO:0000256" key="10">
    <source>
        <dbReference type="SAM" id="MobiDB-lite"/>
    </source>
</evidence>
<feature type="compositionally biased region" description="Acidic residues" evidence="10">
    <location>
        <begin position="186"/>
        <end position="200"/>
    </location>
</feature>
<dbReference type="GO" id="GO:0008270">
    <property type="term" value="F:zinc ion binding"/>
    <property type="evidence" value="ECO:0007669"/>
    <property type="project" value="UniProtKB-KW"/>
</dbReference>
<feature type="domain" description="RING-type" evidence="11">
    <location>
        <begin position="69"/>
        <end position="112"/>
    </location>
</feature>
<dbReference type="Gene3D" id="3.30.40.10">
    <property type="entry name" value="Zinc/RING finger domain, C3HC4 (zinc finger)"/>
    <property type="match status" value="1"/>
</dbReference>
<evidence type="ECO:0000256" key="3">
    <source>
        <dbReference type="ARBA" id="ARBA00022723"/>
    </source>
</evidence>
<dbReference type="Proteomes" id="UP000750334">
    <property type="component" value="Unassembled WGS sequence"/>
</dbReference>
<feature type="region of interest" description="Disordered" evidence="10">
    <location>
        <begin position="172"/>
        <end position="200"/>
    </location>
</feature>
<keyword evidence="4 9" id="KW-0863">Zinc-finger</keyword>
<proteinExistence type="predicted"/>
<dbReference type="SMART" id="SM00184">
    <property type="entry name" value="RING"/>
    <property type="match status" value="1"/>
</dbReference>
<sequence length="200" mass="23501">MKVRVKEVYPIFAWSWDTYTESTDLHNNDPLHNKYPNKINNETYTFLKNYRNDIDDVCGICRVSYNGVCPNCKMPGKSCPLVVGTCNHNFHYHCIYRWLDTVNSKGLCPMCRQEFTLKPDVVINAKHTQKFMELISKNRERRLMMEREERELNDDLNMDEEDEVTRDAIDNAAGATEAWTQVPQDISDEEEDMTYDDPIE</sequence>
<evidence type="ECO:0000313" key="12">
    <source>
        <dbReference type="EMBL" id="KAG0668763.1"/>
    </source>
</evidence>
<keyword evidence="12" id="KW-0436">Ligase</keyword>
<evidence type="ECO:0000256" key="5">
    <source>
        <dbReference type="ARBA" id="ARBA00022776"/>
    </source>
</evidence>
<dbReference type="GO" id="GO:0016874">
    <property type="term" value="F:ligase activity"/>
    <property type="evidence" value="ECO:0007669"/>
    <property type="project" value="UniProtKB-KW"/>
</dbReference>
<organism evidence="12 13">
    <name type="scientific">Maudiozyma exigua</name>
    <name type="common">Yeast</name>
    <name type="synonym">Kazachstania exigua</name>
    <dbReference type="NCBI Taxonomy" id="34358"/>
    <lineage>
        <taxon>Eukaryota</taxon>
        <taxon>Fungi</taxon>
        <taxon>Dikarya</taxon>
        <taxon>Ascomycota</taxon>
        <taxon>Saccharomycotina</taxon>
        <taxon>Saccharomycetes</taxon>
        <taxon>Saccharomycetales</taxon>
        <taxon>Saccharomycetaceae</taxon>
        <taxon>Maudiozyma</taxon>
    </lineage>
</organism>
<dbReference type="InterPro" id="IPR013083">
    <property type="entry name" value="Znf_RING/FYVE/PHD"/>
</dbReference>
<keyword evidence="8" id="KW-0131">Cell cycle</keyword>
<dbReference type="InterPro" id="IPR051031">
    <property type="entry name" value="RING-box_E3_Ubiquitin_Ligase"/>
</dbReference>
<evidence type="ECO:0000256" key="9">
    <source>
        <dbReference type="PROSITE-ProRule" id="PRU00175"/>
    </source>
</evidence>
<keyword evidence="7" id="KW-0862">Zinc</keyword>
<dbReference type="OrthoDB" id="1681166at2759"/>
<comment type="caution">
    <text evidence="12">The sequence shown here is derived from an EMBL/GenBank/DDBJ whole genome shotgun (WGS) entry which is preliminary data.</text>
</comment>
<accession>A0A9P6WDC2</accession>
<dbReference type="AlphaFoldDB" id="A0A9P6WDC2"/>
<dbReference type="PANTHER" id="PTHR11210">
    <property type="entry name" value="RING BOX"/>
    <property type="match status" value="1"/>
</dbReference>
<evidence type="ECO:0000256" key="6">
    <source>
        <dbReference type="ARBA" id="ARBA00022786"/>
    </source>
</evidence>
<dbReference type="Pfam" id="PF12861">
    <property type="entry name" value="zf-ANAPC11"/>
    <property type="match status" value="1"/>
</dbReference>
<dbReference type="CDD" id="cd16456">
    <property type="entry name" value="RING-H2_APC11"/>
    <property type="match status" value="1"/>
</dbReference>
<evidence type="ECO:0000256" key="2">
    <source>
        <dbReference type="ARBA" id="ARBA00022618"/>
    </source>
</evidence>
<evidence type="ECO:0000313" key="13">
    <source>
        <dbReference type="Proteomes" id="UP000750334"/>
    </source>
</evidence>
<gene>
    <name evidence="12" type="primary">APC11</name>
    <name evidence="12" type="ORF">C6P45_004365</name>
</gene>
<dbReference type="InterPro" id="IPR024991">
    <property type="entry name" value="RING-H2_APC11"/>
</dbReference>
<evidence type="ECO:0000256" key="1">
    <source>
        <dbReference type="ARBA" id="ARBA00013928"/>
    </source>
</evidence>